<dbReference type="UniPathway" id="UPA00148">
    <property type="reaction ID" value="UER00227"/>
</dbReference>
<dbReference type="KEGG" id="vpy:HZI73_05555"/>
<dbReference type="InterPro" id="IPR036074">
    <property type="entry name" value="CbiD_sf"/>
</dbReference>
<dbReference type="RefSeq" id="WP_212697262.1">
    <property type="nucleotide sequence ID" value="NZ_CP058649.1"/>
</dbReference>
<keyword evidence="4 5" id="KW-0949">S-adenosyl-L-methionine</keyword>
<organism evidence="6 7">
    <name type="scientific">Vallitalea pronyensis</name>
    <dbReference type="NCBI Taxonomy" id="1348613"/>
    <lineage>
        <taxon>Bacteria</taxon>
        <taxon>Bacillati</taxon>
        <taxon>Bacillota</taxon>
        <taxon>Clostridia</taxon>
        <taxon>Lachnospirales</taxon>
        <taxon>Vallitaleaceae</taxon>
        <taxon>Vallitalea</taxon>
    </lineage>
</organism>
<dbReference type="GO" id="GO:0032259">
    <property type="term" value="P:methylation"/>
    <property type="evidence" value="ECO:0007669"/>
    <property type="project" value="UniProtKB-KW"/>
</dbReference>
<dbReference type="PANTHER" id="PTHR35863:SF1">
    <property type="entry name" value="COBALT-PRECORRIN-5B C(1)-METHYLTRANSFERASE"/>
    <property type="match status" value="1"/>
</dbReference>
<comment type="pathway">
    <text evidence="5">Cofactor biosynthesis; adenosylcobalamin biosynthesis; cob(II)yrinate a,c-diamide from sirohydrochlorin (anaerobic route): step 6/10.</text>
</comment>
<keyword evidence="3 5" id="KW-0808">Transferase</keyword>
<dbReference type="GO" id="GO:0019251">
    <property type="term" value="P:anaerobic cobalamin biosynthetic process"/>
    <property type="evidence" value="ECO:0007669"/>
    <property type="project" value="UniProtKB-UniRule"/>
</dbReference>
<comment type="similarity">
    <text evidence="5">Belongs to the CbiD family.</text>
</comment>
<dbReference type="Gene3D" id="3.30.2110.10">
    <property type="entry name" value="CbiD-like"/>
    <property type="match status" value="1"/>
</dbReference>
<evidence type="ECO:0000313" key="6">
    <source>
        <dbReference type="EMBL" id="QUI21791.1"/>
    </source>
</evidence>
<keyword evidence="2 5" id="KW-0489">Methyltransferase</keyword>
<evidence type="ECO:0000256" key="3">
    <source>
        <dbReference type="ARBA" id="ARBA00022679"/>
    </source>
</evidence>
<comment type="catalytic activity">
    <reaction evidence="5">
        <text>Co-precorrin-5B + S-adenosyl-L-methionine = Co-precorrin-6A + S-adenosyl-L-homocysteine</text>
        <dbReference type="Rhea" id="RHEA:26285"/>
        <dbReference type="ChEBI" id="CHEBI:57856"/>
        <dbReference type="ChEBI" id="CHEBI:59789"/>
        <dbReference type="ChEBI" id="CHEBI:60063"/>
        <dbReference type="ChEBI" id="CHEBI:60064"/>
        <dbReference type="EC" id="2.1.1.195"/>
    </reaction>
</comment>
<accession>A0A8J8SFN6</accession>
<dbReference type="EMBL" id="CP058649">
    <property type="protein sequence ID" value="QUI21791.1"/>
    <property type="molecule type" value="Genomic_DNA"/>
</dbReference>
<comment type="function">
    <text evidence="5">Catalyzes the methylation of C-1 in cobalt-precorrin-5B to form cobalt-precorrin-6A.</text>
</comment>
<evidence type="ECO:0000256" key="2">
    <source>
        <dbReference type="ARBA" id="ARBA00022603"/>
    </source>
</evidence>
<dbReference type="Pfam" id="PF01888">
    <property type="entry name" value="CbiD"/>
    <property type="match status" value="1"/>
</dbReference>
<sequence length="370" mass="40102">MERFIEKEGKKLRYGYTTGSCATAAAKAAAMMLMHDIKPQSVLIGTPKGWDLNIPVYPVEEGADYATCYVIKDAGDDPDVTHGMRIYATVKKTDQEGIRIQGGVGIGTVTKKGLRISVGQSAINPTPLMTIDKEVRQVLPAGQGVDITIFAPEGEAIAKKTFNANLGIIGGISIIGTSGIVEPMSEDALMDTLKVELGIKKANHGNWLVYVFGNFGRDYAMAHKIEEKYIQKISNFVAFMMEEAYRQGFRKILFIGHVGKMVKVAAGSQNTHSKYGDGRMASIAACAAACHVNETVIQKIHGCNTTDEAVGLLKAHGKAEEVFEHMAEKCQQVCQGMCHNKVQVACIIFSTIHGTLGRSADAEDMLTYFT</sequence>
<evidence type="ECO:0000256" key="5">
    <source>
        <dbReference type="HAMAP-Rule" id="MF_00787"/>
    </source>
</evidence>
<dbReference type="SUPFAM" id="SSF111342">
    <property type="entry name" value="CbiD-like"/>
    <property type="match status" value="1"/>
</dbReference>
<keyword evidence="1 5" id="KW-0169">Cobalamin biosynthesis</keyword>
<proteinExistence type="inferred from homology"/>
<dbReference type="AlphaFoldDB" id="A0A8J8SFN6"/>
<dbReference type="PANTHER" id="PTHR35863">
    <property type="entry name" value="COBALT-PRECORRIN-5B C(1)-METHYLTRANSFERASE"/>
    <property type="match status" value="1"/>
</dbReference>
<dbReference type="NCBIfam" id="TIGR00312">
    <property type="entry name" value="cbiD"/>
    <property type="match status" value="1"/>
</dbReference>
<dbReference type="EC" id="2.1.1.195" evidence="5"/>
<evidence type="ECO:0000256" key="4">
    <source>
        <dbReference type="ARBA" id="ARBA00022691"/>
    </source>
</evidence>
<protein>
    <recommendedName>
        <fullName evidence="5">Cobalt-precorrin-5B C(1)-methyltransferase</fullName>
        <ecNumber evidence="5">2.1.1.195</ecNumber>
    </recommendedName>
    <alternativeName>
        <fullName evidence="5">Cobalt-precorrin-6A synthase</fullName>
    </alternativeName>
</protein>
<evidence type="ECO:0000313" key="7">
    <source>
        <dbReference type="Proteomes" id="UP000683246"/>
    </source>
</evidence>
<dbReference type="InterPro" id="IPR002748">
    <property type="entry name" value="CbiD"/>
</dbReference>
<gene>
    <name evidence="5 6" type="primary">cbiD</name>
    <name evidence="6" type="ORF">HZI73_05555</name>
</gene>
<evidence type="ECO:0000256" key="1">
    <source>
        <dbReference type="ARBA" id="ARBA00022573"/>
    </source>
</evidence>
<reference evidence="6" key="1">
    <citation type="submission" date="2020-07" db="EMBL/GenBank/DDBJ databases">
        <title>Vallitalea pronyensis genome.</title>
        <authorList>
            <person name="Postec A."/>
        </authorList>
    </citation>
    <scope>NUCLEOTIDE SEQUENCE</scope>
    <source>
        <strain evidence="6">FatNI3</strain>
    </source>
</reference>
<dbReference type="HAMAP" id="MF_00787">
    <property type="entry name" value="CbiD"/>
    <property type="match status" value="1"/>
</dbReference>
<name>A0A8J8SFN6_9FIRM</name>
<dbReference type="Proteomes" id="UP000683246">
    <property type="component" value="Chromosome"/>
</dbReference>
<dbReference type="GO" id="GO:0008168">
    <property type="term" value="F:methyltransferase activity"/>
    <property type="evidence" value="ECO:0007669"/>
    <property type="project" value="UniProtKB-UniRule"/>
</dbReference>
<dbReference type="PIRSF" id="PIRSF026782">
    <property type="entry name" value="CbiD"/>
    <property type="match status" value="1"/>
</dbReference>
<keyword evidence="7" id="KW-1185">Reference proteome</keyword>